<sequence length="399" mass="46554">MGLENLIEKGESDMLEFKETFRYNAKTNNKDKTLKYEVSKAVCGMLNSKGGIVLIGVADDKKIEGIERDLNLYGKGNKFTQLDKLRIDLDDHITKTIDIKSKKFLKIDIIDVDEKKIIKIEVESSIEPFYHSEDEIFYVRDGPRSIRLSGKKMGEYISDRLKYPSVKSSEDLSQETVERIFSEFREWAQEKLKQNLSLEVNRNNRFGRIYDNLLGCVVPHTVSDNLIDFTSDLIKNYIDDYSIIKYSQTFKTPDYACQYENTFGEEILIFPNGVVKFCQIYDTFNTEQPDFALGTLEKDNFGVLDVKRVKEKYSAPFSYIKWSTLQSLLEVICFLYHPECKVQIVTSPTVLFHLEIIVPNMIYEGKRRFIPSFGGFRSNKIYLGRKKDITFRKEFRYNE</sequence>
<dbReference type="AlphaFoldDB" id="A0A0F9C5A9"/>
<dbReference type="PANTHER" id="PTHR30595">
    <property type="entry name" value="GLPR-RELATED TRANSCRIPTIONAL REPRESSOR"/>
    <property type="match status" value="1"/>
</dbReference>
<dbReference type="Gene3D" id="3.30.950.30">
    <property type="entry name" value="Schlafen, AAA domain"/>
    <property type="match status" value="1"/>
</dbReference>
<evidence type="ECO:0000259" key="1">
    <source>
        <dbReference type="Pfam" id="PF04326"/>
    </source>
</evidence>
<comment type="caution">
    <text evidence="2">The sequence shown here is derived from an EMBL/GenBank/DDBJ whole genome shotgun (WGS) entry which is preliminary data.</text>
</comment>
<feature type="non-terminal residue" evidence="2">
    <location>
        <position position="399"/>
    </location>
</feature>
<dbReference type="PANTHER" id="PTHR30595:SF6">
    <property type="entry name" value="SCHLAFEN ALBA-2 DOMAIN-CONTAINING PROTEIN"/>
    <property type="match status" value="1"/>
</dbReference>
<name>A0A0F9C5A9_9ZZZZ</name>
<feature type="domain" description="Schlafen AlbA-2" evidence="1">
    <location>
        <begin position="11"/>
        <end position="148"/>
    </location>
</feature>
<reference evidence="2" key="1">
    <citation type="journal article" date="2015" name="Nature">
        <title>Complex archaea that bridge the gap between prokaryotes and eukaryotes.</title>
        <authorList>
            <person name="Spang A."/>
            <person name="Saw J.H."/>
            <person name="Jorgensen S.L."/>
            <person name="Zaremba-Niedzwiedzka K."/>
            <person name="Martijn J."/>
            <person name="Lind A.E."/>
            <person name="van Eijk R."/>
            <person name="Schleper C."/>
            <person name="Guy L."/>
            <person name="Ettema T.J."/>
        </authorList>
    </citation>
    <scope>NUCLEOTIDE SEQUENCE</scope>
</reference>
<dbReference type="Pfam" id="PF04326">
    <property type="entry name" value="SLFN_AlbA_2"/>
    <property type="match status" value="1"/>
</dbReference>
<dbReference type="EMBL" id="LAZR01034746">
    <property type="protein sequence ID" value="KKL44473.1"/>
    <property type="molecule type" value="Genomic_DNA"/>
</dbReference>
<gene>
    <name evidence="2" type="ORF">LCGC14_2365350</name>
</gene>
<protein>
    <recommendedName>
        <fullName evidence="1">Schlafen AlbA-2 domain-containing protein</fullName>
    </recommendedName>
</protein>
<evidence type="ECO:0000313" key="2">
    <source>
        <dbReference type="EMBL" id="KKL44473.1"/>
    </source>
</evidence>
<organism evidence="2">
    <name type="scientific">marine sediment metagenome</name>
    <dbReference type="NCBI Taxonomy" id="412755"/>
    <lineage>
        <taxon>unclassified sequences</taxon>
        <taxon>metagenomes</taxon>
        <taxon>ecological metagenomes</taxon>
    </lineage>
</organism>
<proteinExistence type="predicted"/>
<dbReference type="InterPro" id="IPR007421">
    <property type="entry name" value="Schlafen_AlbA_2_dom"/>
</dbReference>
<dbReference type="InterPro" id="IPR038461">
    <property type="entry name" value="Schlafen_AlbA_2_dom_sf"/>
</dbReference>
<accession>A0A0F9C5A9</accession>